<keyword evidence="1" id="KW-1133">Transmembrane helix</keyword>
<dbReference type="VEuPathDB" id="VectorBase:FBgn0038652"/>
<reference evidence="2" key="1">
    <citation type="submission" date="2003-02" db="EMBL/GenBank/DDBJ databases">
        <authorList>
            <person name="Stapleton M."/>
            <person name="Brokstein P."/>
            <person name="Hong L."/>
            <person name="Agbayani A."/>
            <person name="Carlson J."/>
            <person name="Champe M."/>
            <person name="Chavez C."/>
            <person name="Dorsett V."/>
            <person name="Dresnek D."/>
            <person name="Farfan D."/>
            <person name="Frise E."/>
            <person name="George R."/>
            <person name="Gonzalez M."/>
            <person name="Guarin H."/>
            <person name="Kronmiller B."/>
            <person name="Li P."/>
            <person name="Liao G."/>
            <person name="Miranda A."/>
            <person name="Mungall C.J."/>
            <person name="Nunoo J."/>
            <person name="Pacleb J."/>
            <person name="Paragas V."/>
            <person name="Park S."/>
            <person name="Patel S."/>
            <person name="Phouanenavong S."/>
            <person name="Wan K."/>
            <person name="Yu C."/>
            <person name="Lewis S.E."/>
            <person name="Rubin G.M."/>
            <person name="Celniker S."/>
        </authorList>
    </citation>
    <scope>NUCLEOTIDE SEQUENCE</scope>
    <source>
        <strain evidence="2">Berkeley</strain>
    </source>
</reference>
<keyword evidence="1" id="KW-0472">Membrane</keyword>
<dbReference type="UCSC" id="CG7720-RB">
    <property type="organism name" value="d. melanogaster"/>
</dbReference>
<feature type="transmembrane region" description="Helical" evidence="1">
    <location>
        <begin position="12"/>
        <end position="31"/>
    </location>
</feature>
<dbReference type="FlyBase" id="FBgn0038652">
    <property type="gene designation" value="CG7720"/>
</dbReference>
<name>Q86P61_DROME</name>
<protein>
    <submittedName>
        <fullName evidence="2">RH05973p</fullName>
    </submittedName>
</protein>
<evidence type="ECO:0000313" key="3">
    <source>
        <dbReference type="FlyBase" id="FBgn0038652"/>
    </source>
</evidence>
<feature type="transmembrane region" description="Helical" evidence="1">
    <location>
        <begin position="43"/>
        <end position="64"/>
    </location>
</feature>
<accession>Q86P61</accession>
<dbReference type="OrthoDB" id="6132759at2759"/>
<evidence type="ECO:0000256" key="1">
    <source>
        <dbReference type="SAM" id="Phobius"/>
    </source>
</evidence>
<evidence type="ECO:0000313" key="2">
    <source>
        <dbReference type="EMBL" id="AAO39466.1"/>
    </source>
</evidence>
<sequence length="81" mass="8902">MAKDLSTMGWDYLMFVLFIALTVLGPLWKRIFGKKKERNKADYVFATGGVSIVAVMISIARGTLGVRSVLGESLNALITSY</sequence>
<dbReference type="EMBL" id="BT003463">
    <property type="protein sequence ID" value="AAO39466.1"/>
    <property type="molecule type" value="mRNA"/>
</dbReference>
<dbReference type="AGR" id="FB:FBgn0038652"/>
<gene>
    <name evidence="3" type="ORF">CG7720</name>
</gene>
<organism evidence="2">
    <name type="scientific">Drosophila melanogaster</name>
    <name type="common">Fruit fly</name>
    <dbReference type="NCBI Taxonomy" id="7227"/>
    <lineage>
        <taxon>Eukaryota</taxon>
        <taxon>Metazoa</taxon>
        <taxon>Ecdysozoa</taxon>
        <taxon>Arthropoda</taxon>
        <taxon>Hexapoda</taxon>
        <taxon>Insecta</taxon>
        <taxon>Pterygota</taxon>
        <taxon>Neoptera</taxon>
        <taxon>Endopterygota</taxon>
        <taxon>Diptera</taxon>
        <taxon>Brachycera</taxon>
        <taxon>Muscomorpha</taxon>
        <taxon>Ephydroidea</taxon>
        <taxon>Drosophilidae</taxon>
        <taxon>Drosophila</taxon>
        <taxon>Sophophora</taxon>
    </lineage>
</organism>
<dbReference type="AlphaFoldDB" id="Q86P61"/>
<proteinExistence type="evidence at transcript level"/>
<keyword evidence="1" id="KW-0812">Transmembrane</keyword>
<dbReference type="ExpressionAtlas" id="Q86P61">
    <property type="expression patterns" value="baseline and differential"/>
</dbReference>